<evidence type="ECO:0000256" key="3">
    <source>
        <dbReference type="ARBA" id="ARBA00004699"/>
    </source>
</evidence>
<dbReference type="GO" id="GO:0046872">
    <property type="term" value="F:metal ion binding"/>
    <property type="evidence" value="ECO:0007669"/>
    <property type="project" value="UniProtKB-KW"/>
</dbReference>
<comment type="pathway">
    <text evidence="3">Nucleotide-sugar biosynthesis; GDP-alpha-D-mannose biosynthesis; alpha-D-mannose 1-phosphate from D-fructose 6-phosphate: step 2/2.</text>
</comment>
<keyword evidence="6" id="KW-0597">Phosphoprotein</keyword>
<keyword evidence="9" id="KW-0413">Isomerase</keyword>
<gene>
    <name evidence="15" type="ORF">XmelCFBP4644_19690</name>
</gene>
<evidence type="ECO:0000256" key="8">
    <source>
        <dbReference type="ARBA" id="ARBA00022842"/>
    </source>
</evidence>
<dbReference type="CDD" id="cd03089">
    <property type="entry name" value="PMM_PGM"/>
    <property type="match status" value="1"/>
</dbReference>
<evidence type="ECO:0000313" key="16">
    <source>
        <dbReference type="Proteomes" id="UP000239865"/>
    </source>
</evidence>
<dbReference type="SUPFAM" id="SSF53738">
    <property type="entry name" value="Phosphoglucomutase, first 3 domains"/>
    <property type="match status" value="3"/>
</dbReference>
<keyword evidence="10" id="KW-0472">Membrane</keyword>
<dbReference type="InterPro" id="IPR005845">
    <property type="entry name" value="A-D-PHexomutase_a/b/a-II"/>
</dbReference>
<dbReference type="InterPro" id="IPR005843">
    <property type="entry name" value="A-D-PHexomutase_C"/>
</dbReference>
<comment type="cofactor">
    <cofactor evidence="2">
        <name>Mg(2+)</name>
        <dbReference type="ChEBI" id="CHEBI:18420"/>
    </cofactor>
</comment>
<dbReference type="PANTHER" id="PTHR43771">
    <property type="entry name" value="PHOSPHOMANNOMUTASE"/>
    <property type="match status" value="1"/>
</dbReference>
<evidence type="ECO:0000256" key="7">
    <source>
        <dbReference type="ARBA" id="ARBA00022723"/>
    </source>
</evidence>
<sequence>MSKANERRQSMSSVRTSGPVLGGVLLLLAAWFGWNGYAQWHEEAIAQDLEHARDRAVQEVSQAMAAQASQLDAVLKQPAVAAALGNGDALAAASAIRERFKGAEDVQVLPGDLAAAYANPKDFGYARLSLLESALLAERAQVRVVRDAKQVRLGVAAAVRLGAQPAVAYARLPLLRLTGPLDAIAVPGSAYLALRQGSFNVVQQGDAALADAAETLAKPLGTSGLRVAAAVPQRDSGPLGLGAVGCAIVAALLLAIAVLSVLASRGRVALPRRRRVAGESALDEPTFGQSLQHDASLASEAAAVEPDAPPSPPPLLPAVQVATDMFRAYDIRGVVGKDLNPGVAALIGQAIGSVMQAQGLRDVVVGRDGRLSGPELTSGLIEGLRRAGCNVTDIGLAPTPLVYFGAYELRAGSCVAVTGSHNPPDYNGFKIVIGGETLSGAAIAELHQRINQGRLHTAATPGELEQRDIGDAYIQRIADDVQLDRPIKVVVDAGNGVAGELAPRLLEAIGAEVIPLYCDIDGTFPNHHPDPSEPHNLDDLVKMVQRFDADIGVAFDGDADRLGVVTKEGAVVFPDRLLMLFAADVLQRNPGALVIYDVKCTGKLSDYVLRNGGSPLMWKTGHSLIKSKMRETDAELAGEMSGHFFFKERWFGFDDGIYAAARLLEILAQREESPSEVLNALPESVSTPEIKVPVEGDAHALVARIVARAQDGEESPFESARLSTIDGLRVDFIDGWGLVRASNTTPILVLRFEADSEAALERIRALFRSELQALLPEHPLAF</sequence>
<evidence type="ECO:0000256" key="10">
    <source>
        <dbReference type="SAM" id="Phobius"/>
    </source>
</evidence>
<feature type="domain" description="Alpha-D-phosphohexomutase alpha/beta/alpha" evidence="14">
    <location>
        <begin position="574"/>
        <end position="683"/>
    </location>
</feature>
<dbReference type="GO" id="GO:0005975">
    <property type="term" value="P:carbohydrate metabolic process"/>
    <property type="evidence" value="ECO:0007669"/>
    <property type="project" value="InterPro"/>
</dbReference>
<comment type="catalytic activity">
    <reaction evidence="1">
        <text>alpha-D-mannose 1-phosphate = D-mannose 6-phosphate</text>
        <dbReference type="Rhea" id="RHEA:11140"/>
        <dbReference type="ChEBI" id="CHEBI:58409"/>
        <dbReference type="ChEBI" id="CHEBI:58735"/>
        <dbReference type="EC" id="5.4.2.8"/>
    </reaction>
</comment>
<proteinExistence type="inferred from homology"/>
<dbReference type="Gene3D" id="3.40.120.10">
    <property type="entry name" value="Alpha-D-Glucose-1,6-Bisphosphate, subunit A, domain 3"/>
    <property type="match status" value="3"/>
</dbReference>
<keyword evidence="10" id="KW-1133">Transmembrane helix</keyword>
<dbReference type="Proteomes" id="UP000239865">
    <property type="component" value="Unassembled WGS sequence"/>
</dbReference>
<accession>A0A2S7DA65</accession>
<dbReference type="InterPro" id="IPR005841">
    <property type="entry name" value="Alpha-D-phosphohexomutase_SF"/>
</dbReference>
<protein>
    <recommendedName>
        <fullName evidence="5">phosphomannomutase</fullName>
        <ecNumber evidence="5">5.4.2.8</ecNumber>
    </recommendedName>
</protein>
<dbReference type="Pfam" id="PF02878">
    <property type="entry name" value="PGM_PMM_I"/>
    <property type="match status" value="1"/>
</dbReference>
<dbReference type="Pfam" id="PF00408">
    <property type="entry name" value="PGM_PMM_IV"/>
    <property type="match status" value="1"/>
</dbReference>
<dbReference type="InterPro" id="IPR036900">
    <property type="entry name" value="A-D-PHexomutase_C_sf"/>
</dbReference>
<feature type="domain" description="Alpha-D-phosphohexomutase C-terminal" evidence="11">
    <location>
        <begin position="689"/>
        <end position="767"/>
    </location>
</feature>
<evidence type="ECO:0000259" key="13">
    <source>
        <dbReference type="Pfam" id="PF02879"/>
    </source>
</evidence>
<evidence type="ECO:0000313" key="15">
    <source>
        <dbReference type="EMBL" id="PPU70624.1"/>
    </source>
</evidence>
<evidence type="ECO:0000256" key="9">
    <source>
        <dbReference type="ARBA" id="ARBA00023235"/>
    </source>
</evidence>
<keyword evidence="7" id="KW-0479">Metal-binding</keyword>
<dbReference type="AlphaFoldDB" id="A0A2S7DA65"/>
<comment type="caution">
    <text evidence="15">The sequence shown here is derived from an EMBL/GenBank/DDBJ whole genome shotgun (WGS) entry which is preliminary data.</text>
</comment>
<evidence type="ECO:0000256" key="2">
    <source>
        <dbReference type="ARBA" id="ARBA00001946"/>
    </source>
</evidence>
<keyword evidence="8" id="KW-0460">Magnesium</keyword>
<dbReference type="EC" id="5.4.2.8" evidence="5"/>
<feature type="domain" description="Alpha-D-phosphohexomutase alpha/beta/alpha" evidence="13">
    <location>
        <begin position="471"/>
        <end position="569"/>
    </location>
</feature>
<organism evidence="15 16">
    <name type="scientific">Xanthomonas melonis</name>
    <dbReference type="NCBI Taxonomy" id="56456"/>
    <lineage>
        <taxon>Bacteria</taxon>
        <taxon>Pseudomonadati</taxon>
        <taxon>Pseudomonadota</taxon>
        <taxon>Gammaproteobacteria</taxon>
        <taxon>Lysobacterales</taxon>
        <taxon>Lysobacteraceae</taxon>
        <taxon>Xanthomonas</taxon>
    </lineage>
</organism>
<dbReference type="EMBL" id="MDEH01000018">
    <property type="protein sequence ID" value="PPU70624.1"/>
    <property type="molecule type" value="Genomic_DNA"/>
</dbReference>
<evidence type="ECO:0000256" key="4">
    <source>
        <dbReference type="ARBA" id="ARBA00010231"/>
    </source>
</evidence>
<evidence type="ECO:0000259" key="12">
    <source>
        <dbReference type="Pfam" id="PF02878"/>
    </source>
</evidence>
<dbReference type="InterPro" id="IPR016055">
    <property type="entry name" value="A-D-PHexomutase_a/b/a-I/II/III"/>
</dbReference>
<evidence type="ECO:0000259" key="11">
    <source>
        <dbReference type="Pfam" id="PF00408"/>
    </source>
</evidence>
<reference evidence="15 16" key="1">
    <citation type="submission" date="2016-08" db="EMBL/GenBank/DDBJ databases">
        <authorList>
            <person name="Seilhamer J.J."/>
        </authorList>
    </citation>
    <scope>NUCLEOTIDE SEQUENCE [LARGE SCALE GENOMIC DNA]</scope>
    <source>
        <strain evidence="15 16">CFBP4644</strain>
    </source>
</reference>
<dbReference type="GO" id="GO:0004615">
    <property type="term" value="F:phosphomannomutase activity"/>
    <property type="evidence" value="ECO:0007669"/>
    <property type="project" value="UniProtKB-EC"/>
</dbReference>
<dbReference type="InterPro" id="IPR005846">
    <property type="entry name" value="A-D-PHexomutase_a/b/a-III"/>
</dbReference>
<keyword evidence="10" id="KW-0812">Transmembrane</keyword>
<evidence type="ECO:0000256" key="5">
    <source>
        <dbReference type="ARBA" id="ARBA00012730"/>
    </source>
</evidence>
<dbReference type="OrthoDB" id="9803322at2"/>
<dbReference type="SUPFAM" id="SSF55957">
    <property type="entry name" value="Phosphoglucomutase, C-terminal domain"/>
    <property type="match status" value="1"/>
</dbReference>
<comment type="similarity">
    <text evidence="4">Belongs to the phosphohexose mutase family.</text>
</comment>
<dbReference type="InterPro" id="IPR005844">
    <property type="entry name" value="A-D-PHexomutase_a/b/a-I"/>
</dbReference>
<dbReference type="Pfam" id="PF02879">
    <property type="entry name" value="PGM_PMM_II"/>
    <property type="match status" value="1"/>
</dbReference>
<evidence type="ECO:0000256" key="1">
    <source>
        <dbReference type="ARBA" id="ARBA00000586"/>
    </source>
</evidence>
<evidence type="ECO:0000259" key="14">
    <source>
        <dbReference type="Pfam" id="PF02880"/>
    </source>
</evidence>
<dbReference type="RefSeq" id="WP_146092453.1">
    <property type="nucleotide sequence ID" value="NZ_JAJGQH010000023.1"/>
</dbReference>
<evidence type="ECO:0000256" key="6">
    <source>
        <dbReference type="ARBA" id="ARBA00022553"/>
    </source>
</evidence>
<feature type="transmembrane region" description="Helical" evidence="10">
    <location>
        <begin position="239"/>
        <end position="264"/>
    </location>
</feature>
<dbReference type="Gene3D" id="3.30.310.50">
    <property type="entry name" value="Alpha-D-phosphohexomutase, C-terminal domain"/>
    <property type="match status" value="1"/>
</dbReference>
<dbReference type="Pfam" id="PF02880">
    <property type="entry name" value="PGM_PMM_III"/>
    <property type="match status" value="1"/>
</dbReference>
<dbReference type="PANTHER" id="PTHR43771:SF2">
    <property type="entry name" value="PHOSPHOMANNOMUTASE_PHOSPHOGLUCOMUTASE"/>
    <property type="match status" value="1"/>
</dbReference>
<dbReference type="PRINTS" id="PR00509">
    <property type="entry name" value="PGMPMM"/>
</dbReference>
<feature type="domain" description="Alpha-D-phosphohexomutase alpha/beta/alpha" evidence="12">
    <location>
        <begin position="325"/>
        <end position="453"/>
    </location>
</feature>
<name>A0A2S7DA65_9XANT</name>